<dbReference type="PRINTS" id="PR00412">
    <property type="entry name" value="EPOXHYDRLASE"/>
</dbReference>
<dbReference type="EMBL" id="JABBGC010000003">
    <property type="protein sequence ID" value="NML40344.1"/>
    <property type="molecule type" value="Genomic_DNA"/>
</dbReference>
<dbReference type="PRINTS" id="PR00111">
    <property type="entry name" value="ABHYDROLASE"/>
</dbReference>
<name>A0A848GPL6_9BACT</name>
<dbReference type="Proteomes" id="UP000583266">
    <property type="component" value="Unassembled WGS sequence"/>
</dbReference>
<sequence length="319" mass="35143">MIPSESTFNGTYPYAPKFSDAPGFRMHYVDEGSGPVVLCLHGEPTWGYLFRHLVAQLSRTHRVIAPDHMGFGKSETPADRTYWLQDHVDNIEQLVLALDLREIVLVMHDFGGPVGMGLAARHPERVSAVISINGPVPFGQPELGDVLTANAQESPWFSWILRAAQEGRLETVLNETGYNILSTLKLNGFENNALITPTWLEAYGSPFPTPADCRGVSGWAAGFAAGMHQFETPAAEAREMISRLPAMAIWGMEDRTLHGKHFLPLFRSLFPNGKVYELPQTGHYSLEDAPDAIGSLVSRFLGIPSGDKETATQDAYEAY</sequence>
<evidence type="ECO:0000259" key="1">
    <source>
        <dbReference type="Pfam" id="PF00561"/>
    </source>
</evidence>
<dbReference type="Gene3D" id="3.40.50.1820">
    <property type="entry name" value="alpha/beta hydrolase"/>
    <property type="match status" value="1"/>
</dbReference>
<dbReference type="Pfam" id="PF00561">
    <property type="entry name" value="Abhydrolase_1"/>
    <property type="match status" value="1"/>
</dbReference>
<dbReference type="RefSeq" id="WP_169227451.1">
    <property type="nucleotide sequence ID" value="NZ_JABBGC010000003.1"/>
</dbReference>
<dbReference type="AlphaFoldDB" id="A0A848GPL6"/>
<dbReference type="PANTHER" id="PTHR43798">
    <property type="entry name" value="MONOACYLGLYCEROL LIPASE"/>
    <property type="match status" value="1"/>
</dbReference>
<organism evidence="2 3">
    <name type="scientific">Chitinophaga fulva</name>
    <dbReference type="NCBI Taxonomy" id="2728842"/>
    <lineage>
        <taxon>Bacteria</taxon>
        <taxon>Pseudomonadati</taxon>
        <taxon>Bacteroidota</taxon>
        <taxon>Chitinophagia</taxon>
        <taxon>Chitinophagales</taxon>
        <taxon>Chitinophagaceae</taxon>
        <taxon>Chitinophaga</taxon>
    </lineage>
</organism>
<gene>
    <name evidence="2" type="ORF">HHL17_24315</name>
</gene>
<dbReference type="InterPro" id="IPR000639">
    <property type="entry name" value="Epox_hydrolase-like"/>
</dbReference>
<feature type="domain" description="AB hydrolase-1" evidence="1">
    <location>
        <begin position="35"/>
        <end position="290"/>
    </location>
</feature>
<dbReference type="InterPro" id="IPR000073">
    <property type="entry name" value="AB_hydrolase_1"/>
</dbReference>
<dbReference type="InterPro" id="IPR050266">
    <property type="entry name" value="AB_hydrolase_sf"/>
</dbReference>
<reference evidence="2 3" key="1">
    <citation type="submission" date="2020-04" db="EMBL/GenBank/DDBJ databases">
        <title>Chitinophaga sp. G-6-1-13 sp. nov., isolated from soil.</title>
        <authorList>
            <person name="Dahal R.H."/>
            <person name="Chaudhary D.K."/>
        </authorList>
    </citation>
    <scope>NUCLEOTIDE SEQUENCE [LARGE SCALE GENOMIC DNA]</scope>
    <source>
        <strain evidence="2 3">G-6-1-13</strain>
    </source>
</reference>
<evidence type="ECO:0000313" key="3">
    <source>
        <dbReference type="Proteomes" id="UP000583266"/>
    </source>
</evidence>
<keyword evidence="2" id="KW-0378">Hydrolase</keyword>
<protein>
    <submittedName>
        <fullName evidence="2">Alpha/beta fold hydrolase</fullName>
    </submittedName>
</protein>
<dbReference type="SUPFAM" id="SSF53474">
    <property type="entry name" value="alpha/beta-Hydrolases"/>
    <property type="match status" value="1"/>
</dbReference>
<dbReference type="GO" id="GO:0016020">
    <property type="term" value="C:membrane"/>
    <property type="evidence" value="ECO:0007669"/>
    <property type="project" value="TreeGrafter"/>
</dbReference>
<keyword evidence="3" id="KW-1185">Reference proteome</keyword>
<dbReference type="GO" id="GO:0016787">
    <property type="term" value="F:hydrolase activity"/>
    <property type="evidence" value="ECO:0007669"/>
    <property type="project" value="UniProtKB-KW"/>
</dbReference>
<evidence type="ECO:0000313" key="2">
    <source>
        <dbReference type="EMBL" id="NML40344.1"/>
    </source>
</evidence>
<dbReference type="InterPro" id="IPR029058">
    <property type="entry name" value="AB_hydrolase_fold"/>
</dbReference>
<accession>A0A848GPL6</accession>
<proteinExistence type="predicted"/>
<comment type="caution">
    <text evidence="2">The sequence shown here is derived from an EMBL/GenBank/DDBJ whole genome shotgun (WGS) entry which is preliminary data.</text>
</comment>
<dbReference type="PANTHER" id="PTHR43798:SF24">
    <property type="entry name" value="CIS-3-ALKYL-4-ALKYLOXETAN-2-ONE DECARBOXYLASE"/>
    <property type="match status" value="1"/>
</dbReference>